<comment type="caution">
    <text evidence="1">The sequence shown here is derived from an EMBL/GenBank/DDBJ whole genome shotgun (WGS) entry which is preliminary data.</text>
</comment>
<keyword evidence="1" id="KW-0808">Transferase</keyword>
<dbReference type="AlphaFoldDB" id="A0A8E0TS23"/>
<dbReference type="SUPFAM" id="SSF55486">
    <property type="entry name" value="Metalloproteases ('zincins'), catalytic domain"/>
    <property type="match status" value="1"/>
</dbReference>
<proteinExistence type="predicted"/>
<accession>A0A8E0TS23</accession>
<dbReference type="Pfam" id="PF06262">
    <property type="entry name" value="Zincin_1"/>
    <property type="match status" value="1"/>
</dbReference>
<evidence type="ECO:0000313" key="2">
    <source>
        <dbReference type="Proteomes" id="UP000016569"/>
    </source>
</evidence>
<gene>
    <name evidence="1" type="ORF">MBEBAB_2513</name>
</gene>
<name>A0A8E0TS23_9CAUL</name>
<keyword evidence="1" id="KW-0418">Kinase</keyword>
<dbReference type="InterPro" id="IPR038555">
    <property type="entry name" value="Zincin_1_sf"/>
</dbReference>
<keyword evidence="2" id="KW-1185">Reference proteome</keyword>
<dbReference type="GO" id="GO:0016301">
    <property type="term" value="F:kinase activity"/>
    <property type="evidence" value="ECO:0007669"/>
    <property type="project" value="UniProtKB-KW"/>
</dbReference>
<sequence>MTDAEPAWTDQTAPSLDDFARLAESAFAGLPEGFRAFAGDVEFRILDFADSETLSEMGMQDPFELTGLYHGVDLSQRTGFDPSPTPRRVYLYRRPILDEWCERGDVGLSEIIAHVLIHEIGHHFGLSDDDIDAIEDGLR</sequence>
<evidence type="ECO:0000313" key="1">
    <source>
        <dbReference type="EMBL" id="GAD60263.1"/>
    </source>
</evidence>
<dbReference type="InterPro" id="IPR010428">
    <property type="entry name" value="Zincin_1"/>
</dbReference>
<protein>
    <submittedName>
        <fullName evidence="1">Acetylglutamate kinase</fullName>
    </submittedName>
</protein>
<dbReference type="CDD" id="cd12952">
    <property type="entry name" value="MMP_ACEL2062"/>
    <property type="match status" value="1"/>
</dbReference>
<dbReference type="EMBL" id="BATC01000061">
    <property type="protein sequence ID" value="GAD60263.1"/>
    <property type="molecule type" value="Genomic_DNA"/>
</dbReference>
<dbReference type="Proteomes" id="UP000016569">
    <property type="component" value="Unassembled WGS sequence"/>
</dbReference>
<organism evidence="1 2">
    <name type="scientific">Brevundimonas abyssalis TAR-001</name>
    <dbReference type="NCBI Taxonomy" id="1391729"/>
    <lineage>
        <taxon>Bacteria</taxon>
        <taxon>Pseudomonadati</taxon>
        <taxon>Pseudomonadota</taxon>
        <taxon>Alphaproteobacteria</taxon>
        <taxon>Caulobacterales</taxon>
        <taxon>Caulobacteraceae</taxon>
        <taxon>Brevundimonas</taxon>
    </lineage>
</organism>
<dbReference type="Gene3D" id="3.30.2010.20">
    <property type="match status" value="1"/>
</dbReference>
<reference evidence="2" key="1">
    <citation type="journal article" date="2013" name="Genome Announc.">
        <title>Draft Genome Sequence of the Dimorphic Prosthecate Bacterium Brevundimonas abyssalis TAR-001T.</title>
        <authorList>
            <person name="Tsubouchi T."/>
            <person name="Nishi S."/>
            <person name="Usui K."/>
            <person name="Shimane Y."/>
            <person name="Takaki Y."/>
            <person name="Maruyama T."/>
            <person name="Hatada Y."/>
        </authorList>
    </citation>
    <scope>NUCLEOTIDE SEQUENCE [LARGE SCALE GENOMIC DNA]</scope>
    <source>
        <strain evidence="2">TAR-001</strain>
    </source>
</reference>